<feature type="non-terminal residue" evidence="1">
    <location>
        <position position="1"/>
    </location>
</feature>
<feature type="non-terminal residue" evidence="1">
    <location>
        <position position="142"/>
    </location>
</feature>
<organism evidence="1 2">
    <name type="scientific">Gymnopus androsaceus JB14</name>
    <dbReference type="NCBI Taxonomy" id="1447944"/>
    <lineage>
        <taxon>Eukaryota</taxon>
        <taxon>Fungi</taxon>
        <taxon>Dikarya</taxon>
        <taxon>Basidiomycota</taxon>
        <taxon>Agaricomycotina</taxon>
        <taxon>Agaricomycetes</taxon>
        <taxon>Agaricomycetidae</taxon>
        <taxon>Agaricales</taxon>
        <taxon>Marasmiineae</taxon>
        <taxon>Omphalotaceae</taxon>
        <taxon>Gymnopus</taxon>
    </lineage>
</organism>
<keyword evidence="2" id="KW-1185">Reference proteome</keyword>
<dbReference type="Proteomes" id="UP000799118">
    <property type="component" value="Unassembled WGS sequence"/>
</dbReference>
<dbReference type="EMBL" id="ML769860">
    <property type="protein sequence ID" value="KAE9386642.1"/>
    <property type="molecule type" value="Genomic_DNA"/>
</dbReference>
<evidence type="ECO:0000313" key="2">
    <source>
        <dbReference type="Proteomes" id="UP000799118"/>
    </source>
</evidence>
<evidence type="ECO:0000313" key="1">
    <source>
        <dbReference type="EMBL" id="KAE9386642.1"/>
    </source>
</evidence>
<gene>
    <name evidence="1" type="ORF">BT96DRAFT_769448</name>
</gene>
<sequence>YPNVEEKHILDITRHKFRPMSLLKLDSRVRSKADAVDGGLDSLDKKQGSIKDYPTVDSLIVPFLTYVSILVDYARIGGNPEIGCALAMGCQTYIASLMEMAREFQWSYVLEYHVSYMNICRQEMKRSIYLGWGPIDAQLYTR</sequence>
<reference evidence="1" key="1">
    <citation type="journal article" date="2019" name="Environ. Microbiol.">
        <title>Fungal ecological strategies reflected in gene transcription - a case study of two litter decomposers.</title>
        <authorList>
            <person name="Barbi F."/>
            <person name="Kohler A."/>
            <person name="Barry K."/>
            <person name="Baskaran P."/>
            <person name="Daum C."/>
            <person name="Fauchery L."/>
            <person name="Ihrmark K."/>
            <person name="Kuo A."/>
            <person name="LaButti K."/>
            <person name="Lipzen A."/>
            <person name="Morin E."/>
            <person name="Grigoriev I.V."/>
            <person name="Henrissat B."/>
            <person name="Lindahl B."/>
            <person name="Martin F."/>
        </authorList>
    </citation>
    <scope>NUCLEOTIDE SEQUENCE</scope>
    <source>
        <strain evidence="1">JB14</strain>
    </source>
</reference>
<dbReference type="OrthoDB" id="3051534at2759"/>
<proteinExistence type="predicted"/>
<name>A0A6A4GLK1_9AGAR</name>
<accession>A0A6A4GLK1</accession>
<dbReference type="AlphaFoldDB" id="A0A6A4GLK1"/>
<protein>
    <submittedName>
        <fullName evidence="1">Uncharacterized protein</fullName>
    </submittedName>
</protein>